<reference evidence="1 2" key="1">
    <citation type="journal article" date="2015" name="Genome Biol. Evol.">
        <title>Phylogenomic analyses indicate that early fungi evolved digesting cell walls of algal ancestors of land plants.</title>
        <authorList>
            <person name="Chang Y."/>
            <person name="Wang S."/>
            <person name="Sekimoto S."/>
            <person name="Aerts A.L."/>
            <person name="Choi C."/>
            <person name="Clum A."/>
            <person name="LaButti K.M."/>
            <person name="Lindquist E.A."/>
            <person name="Yee Ngan C."/>
            <person name="Ohm R.A."/>
            <person name="Salamov A.A."/>
            <person name="Grigoriev I.V."/>
            <person name="Spatafora J.W."/>
            <person name="Berbee M.L."/>
        </authorList>
    </citation>
    <scope>NUCLEOTIDE SEQUENCE [LARGE SCALE GENOMIC DNA]</scope>
    <source>
        <strain evidence="1 2">JEL478</strain>
    </source>
</reference>
<evidence type="ECO:0000313" key="2">
    <source>
        <dbReference type="Proteomes" id="UP000070544"/>
    </source>
</evidence>
<dbReference type="Proteomes" id="UP000070544">
    <property type="component" value="Unassembled WGS sequence"/>
</dbReference>
<dbReference type="InterPro" id="IPR036770">
    <property type="entry name" value="Ankyrin_rpt-contain_sf"/>
</dbReference>
<name>A0A139A338_GONPJ</name>
<organism evidence="1 2">
    <name type="scientific">Gonapodya prolifera (strain JEL478)</name>
    <name type="common">Monoblepharis prolifera</name>
    <dbReference type="NCBI Taxonomy" id="1344416"/>
    <lineage>
        <taxon>Eukaryota</taxon>
        <taxon>Fungi</taxon>
        <taxon>Fungi incertae sedis</taxon>
        <taxon>Chytridiomycota</taxon>
        <taxon>Chytridiomycota incertae sedis</taxon>
        <taxon>Monoblepharidomycetes</taxon>
        <taxon>Monoblepharidales</taxon>
        <taxon>Gonapodyaceae</taxon>
        <taxon>Gonapodya</taxon>
    </lineage>
</organism>
<dbReference type="EMBL" id="KQ965806">
    <property type="protein sequence ID" value="KXS11202.1"/>
    <property type="molecule type" value="Genomic_DNA"/>
</dbReference>
<dbReference type="Pfam" id="PF12796">
    <property type="entry name" value="Ank_2"/>
    <property type="match status" value="1"/>
</dbReference>
<accession>A0A139A338</accession>
<dbReference type="AlphaFoldDB" id="A0A139A338"/>
<evidence type="ECO:0000313" key="1">
    <source>
        <dbReference type="EMBL" id="KXS11202.1"/>
    </source>
</evidence>
<dbReference type="SUPFAM" id="SSF48403">
    <property type="entry name" value="Ankyrin repeat"/>
    <property type="match status" value="1"/>
</dbReference>
<keyword evidence="2" id="KW-1185">Reference proteome</keyword>
<dbReference type="InterPro" id="IPR002110">
    <property type="entry name" value="Ankyrin_rpt"/>
</dbReference>
<proteinExistence type="predicted"/>
<sequence length="253" mass="27730">MQHYRIMKLDTTPDPMAATISAPAHFPLPDFPPEIITHIAGFCTDHRLGLPTVALNTHLAAVLRRPSLIAARGLRRFKYPTSALIAECVRFPADVAVVRILLDELQRRGGIVTPDKLEVAAYRGDNDLLLLLLHRGAPGFDRALAAAAQKGHKATVAVLLAHRPKEDGFSTACETALKLACIYRHYGMVKMLLEAGATVTRDTIKELEMKGCDKAILEELQRESGLVVGIRPGASTFSWVIWSVMELSKSYVA</sequence>
<dbReference type="Gene3D" id="1.25.40.20">
    <property type="entry name" value="Ankyrin repeat-containing domain"/>
    <property type="match status" value="1"/>
</dbReference>
<protein>
    <submittedName>
        <fullName evidence="1">Uncharacterized protein</fullName>
    </submittedName>
</protein>
<gene>
    <name evidence="1" type="ORF">M427DRAFT_148013</name>
</gene>